<reference evidence="13" key="1">
    <citation type="submission" date="2021-03" db="EMBL/GenBank/DDBJ databases">
        <authorList>
            <person name="Li Z."/>
            <person name="Yang C."/>
        </authorList>
    </citation>
    <scope>NUCLEOTIDE SEQUENCE</scope>
    <source>
        <strain evidence="13">Dzin_1.0</strain>
        <tissue evidence="13">Leaf</tissue>
    </source>
</reference>
<feature type="region of interest" description="Disordered" evidence="10">
    <location>
        <begin position="134"/>
        <end position="253"/>
    </location>
</feature>
<comment type="caution">
    <text evidence="13">The sequence shown here is derived from an EMBL/GenBank/DDBJ whole genome shotgun (WGS) entry which is preliminary data.</text>
</comment>
<evidence type="ECO:0000313" key="14">
    <source>
        <dbReference type="Proteomes" id="UP001085076"/>
    </source>
</evidence>
<feature type="compositionally biased region" description="Low complexity" evidence="10">
    <location>
        <begin position="135"/>
        <end position="253"/>
    </location>
</feature>
<dbReference type="Gene3D" id="2.60.40.420">
    <property type="entry name" value="Cupredoxins - blue copper proteins"/>
    <property type="match status" value="1"/>
</dbReference>
<evidence type="ECO:0000256" key="10">
    <source>
        <dbReference type="SAM" id="MobiDB-lite"/>
    </source>
</evidence>
<proteinExistence type="inferred from homology"/>
<comment type="similarity">
    <text evidence="8">Belongs to the early nodulin-like (ENODL) family.</text>
</comment>
<evidence type="ECO:0000256" key="3">
    <source>
        <dbReference type="ARBA" id="ARBA00022729"/>
    </source>
</evidence>
<feature type="chain" id="PRO_5039417637" description="Phytocyanin domain-containing protein" evidence="11">
    <location>
        <begin position="27"/>
        <end position="275"/>
    </location>
</feature>
<evidence type="ECO:0000256" key="8">
    <source>
        <dbReference type="ARBA" id="ARBA00035011"/>
    </source>
</evidence>
<dbReference type="AlphaFoldDB" id="A0A9D5D8Q2"/>
<gene>
    <name evidence="13" type="ORF">J5N97_004793</name>
</gene>
<keyword evidence="14" id="KW-1185">Reference proteome</keyword>
<dbReference type="OrthoDB" id="2015640at2759"/>
<sequence>MGADKAFARLLLMAGLLMSTISCSQAYDFYVGGKDGWVLNPRESFSQWSGRNRFQVHDKLVFKYKVGEDSVLLVSKEDYDKCNVSNPIKKFDDGNTVFEFDRTGPFYFISGAPGKCNQGQKLSLVVLALKTKKVTTSPAPSPTSSSPSTSTSPSSSASPASSSSSSPSASPTPSSQTSSPSASPTPSASSPSASPESSPISSPSMSPSPTMGSPVSSPSSGIPSSLSPGQSNEPTNVGSSPGTSPTSPQSAGPALAATWKSFGLVTLLLGGLFLG</sequence>
<dbReference type="InterPro" id="IPR008972">
    <property type="entry name" value="Cupredoxin"/>
</dbReference>
<evidence type="ECO:0000256" key="11">
    <source>
        <dbReference type="SAM" id="SignalP"/>
    </source>
</evidence>
<evidence type="ECO:0000256" key="1">
    <source>
        <dbReference type="ARBA" id="ARBA00004589"/>
    </source>
</evidence>
<keyword evidence="3 11" id="KW-0732">Signal</keyword>
<evidence type="ECO:0000256" key="7">
    <source>
        <dbReference type="ARBA" id="ARBA00023288"/>
    </source>
</evidence>
<organism evidence="13 14">
    <name type="scientific">Dioscorea zingiberensis</name>
    <dbReference type="NCBI Taxonomy" id="325984"/>
    <lineage>
        <taxon>Eukaryota</taxon>
        <taxon>Viridiplantae</taxon>
        <taxon>Streptophyta</taxon>
        <taxon>Embryophyta</taxon>
        <taxon>Tracheophyta</taxon>
        <taxon>Spermatophyta</taxon>
        <taxon>Magnoliopsida</taxon>
        <taxon>Liliopsida</taxon>
        <taxon>Dioscoreales</taxon>
        <taxon>Dioscoreaceae</taxon>
        <taxon>Dioscorea</taxon>
    </lineage>
</organism>
<feature type="domain" description="Phytocyanin" evidence="12">
    <location>
        <begin position="27"/>
        <end position="128"/>
    </location>
</feature>
<dbReference type="Proteomes" id="UP001085076">
    <property type="component" value="Miscellaneous, Linkage group lg01"/>
</dbReference>
<dbReference type="GO" id="GO:0012505">
    <property type="term" value="C:endomembrane system"/>
    <property type="evidence" value="ECO:0007669"/>
    <property type="project" value="UniProtKB-SubCell"/>
</dbReference>
<evidence type="ECO:0000313" key="13">
    <source>
        <dbReference type="EMBL" id="KAJ0986437.1"/>
    </source>
</evidence>
<dbReference type="FunFam" id="2.60.40.420:FF:000010">
    <property type="entry name" value="Early nodulin-like protein 1"/>
    <property type="match status" value="1"/>
</dbReference>
<evidence type="ECO:0000256" key="6">
    <source>
        <dbReference type="ARBA" id="ARBA00023180"/>
    </source>
</evidence>
<dbReference type="CDD" id="cd11019">
    <property type="entry name" value="OsENODL1_like"/>
    <property type="match status" value="1"/>
</dbReference>
<evidence type="ECO:0000256" key="2">
    <source>
        <dbReference type="ARBA" id="ARBA00022622"/>
    </source>
</evidence>
<keyword evidence="7" id="KW-0449">Lipoprotein</keyword>
<evidence type="ECO:0000256" key="5">
    <source>
        <dbReference type="ARBA" id="ARBA00023157"/>
    </source>
</evidence>
<dbReference type="PROSITE" id="PS51485">
    <property type="entry name" value="PHYTOCYANIN"/>
    <property type="match status" value="1"/>
</dbReference>
<keyword evidence="4" id="KW-0472">Membrane</keyword>
<dbReference type="InterPro" id="IPR041846">
    <property type="entry name" value="ENL_dom"/>
</dbReference>
<reference evidence="13" key="2">
    <citation type="journal article" date="2022" name="Hortic Res">
        <title>The genome of Dioscorea zingiberensis sheds light on the biosynthesis, origin and evolution of the medicinally important diosgenin saponins.</title>
        <authorList>
            <person name="Li Y."/>
            <person name="Tan C."/>
            <person name="Li Z."/>
            <person name="Guo J."/>
            <person name="Li S."/>
            <person name="Chen X."/>
            <person name="Wang C."/>
            <person name="Dai X."/>
            <person name="Yang H."/>
            <person name="Song W."/>
            <person name="Hou L."/>
            <person name="Xu J."/>
            <person name="Tong Z."/>
            <person name="Xu A."/>
            <person name="Yuan X."/>
            <person name="Wang W."/>
            <person name="Yang Q."/>
            <person name="Chen L."/>
            <person name="Sun Z."/>
            <person name="Wang K."/>
            <person name="Pan B."/>
            <person name="Chen J."/>
            <person name="Bao Y."/>
            <person name="Liu F."/>
            <person name="Qi X."/>
            <person name="Gang D.R."/>
            <person name="Wen J."/>
            <person name="Li J."/>
        </authorList>
    </citation>
    <scope>NUCLEOTIDE SEQUENCE</scope>
    <source>
        <strain evidence="13">Dzin_1.0</strain>
    </source>
</reference>
<dbReference type="GO" id="GO:0098552">
    <property type="term" value="C:side of membrane"/>
    <property type="evidence" value="ECO:0007669"/>
    <property type="project" value="UniProtKB-KW"/>
</dbReference>
<keyword evidence="5" id="KW-1015">Disulfide bond</keyword>
<protein>
    <recommendedName>
        <fullName evidence="12">Phytocyanin domain-containing protein</fullName>
    </recommendedName>
</protein>
<comment type="subcellular location">
    <subcellularLocation>
        <location evidence="9">Endomembrane system</location>
        <topology evidence="9">Lipid-anchor</topology>
    </subcellularLocation>
    <subcellularLocation>
        <location evidence="1">Membrane</location>
        <topology evidence="1">Lipid-anchor</topology>
        <topology evidence="1">GPI-anchor</topology>
    </subcellularLocation>
</comment>
<dbReference type="GO" id="GO:0005886">
    <property type="term" value="C:plasma membrane"/>
    <property type="evidence" value="ECO:0007669"/>
    <property type="project" value="TreeGrafter"/>
</dbReference>
<evidence type="ECO:0000256" key="4">
    <source>
        <dbReference type="ARBA" id="ARBA00023136"/>
    </source>
</evidence>
<dbReference type="EMBL" id="JAGGNH010000001">
    <property type="protein sequence ID" value="KAJ0986437.1"/>
    <property type="molecule type" value="Genomic_DNA"/>
</dbReference>
<dbReference type="InterPro" id="IPR039391">
    <property type="entry name" value="Phytocyanin-like"/>
</dbReference>
<dbReference type="SUPFAM" id="SSF49503">
    <property type="entry name" value="Cupredoxins"/>
    <property type="match status" value="1"/>
</dbReference>
<dbReference type="PANTHER" id="PTHR33021">
    <property type="entry name" value="BLUE COPPER PROTEIN"/>
    <property type="match status" value="1"/>
</dbReference>
<evidence type="ECO:0000256" key="9">
    <source>
        <dbReference type="ARBA" id="ARBA00037868"/>
    </source>
</evidence>
<dbReference type="PANTHER" id="PTHR33021:SF14">
    <property type="entry name" value="OS01G0272700 PROTEIN"/>
    <property type="match status" value="1"/>
</dbReference>
<feature type="signal peptide" evidence="11">
    <location>
        <begin position="1"/>
        <end position="26"/>
    </location>
</feature>
<dbReference type="GO" id="GO:0009055">
    <property type="term" value="F:electron transfer activity"/>
    <property type="evidence" value="ECO:0007669"/>
    <property type="project" value="InterPro"/>
</dbReference>
<name>A0A9D5D8Q2_9LILI</name>
<keyword evidence="2" id="KW-0336">GPI-anchor</keyword>
<dbReference type="Pfam" id="PF02298">
    <property type="entry name" value="Cu_bind_like"/>
    <property type="match status" value="1"/>
</dbReference>
<dbReference type="PROSITE" id="PS51257">
    <property type="entry name" value="PROKAR_LIPOPROTEIN"/>
    <property type="match status" value="1"/>
</dbReference>
<evidence type="ECO:0000259" key="12">
    <source>
        <dbReference type="PROSITE" id="PS51485"/>
    </source>
</evidence>
<keyword evidence="6" id="KW-0325">Glycoprotein</keyword>
<accession>A0A9D5D8Q2</accession>
<dbReference type="InterPro" id="IPR003245">
    <property type="entry name" value="Phytocyanin_dom"/>
</dbReference>